<feature type="compositionally biased region" description="Basic and acidic residues" evidence="1">
    <location>
        <begin position="87"/>
        <end position="98"/>
    </location>
</feature>
<gene>
    <name evidence="2" type="ORF">SAMN05421875_1724</name>
</gene>
<keyword evidence="3" id="KW-1185">Reference proteome</keyword>
<feature type="region of interest" description="Disordered" evidence="1">
    <location>
        <begin position="87"/>
        <end position="109"/>
    </location>
</feature>
<sequence>MNLQQQIQQLTRAYVRKGGKDNRRQQTARMMAFAEHAEGLGAREIGQVGGRHVVSYWRAIRASGGLADSTLYGHWLAIRELWRLAEKAGDPPRPRQQEGEQAATPQSRG</sequence>
<protein>
    <submittedName>
        <fullName evidence="2">Uncharacterized protein</fullName>
    </submittedName>
</protein>
<proteinExistence type="predicted"/>
<organism evidence="2 3">
    <name type="scientific">Acidovorax soli</name>
    <dbReference type="NCBI Taxonomy" id="592050"/>
    <lineage>
        <taxon>Bacteria</taxon>
        <taxon>Pseudomonadati</taxon>
        <taxon>Pseudomonadota</taxon>
        <taxon>Betaproteobacteria</taxon>
        <taxon>Burkholderiales</taxon>
        <taxon>Comamonadaceae</taxon>
        <taxon>Acidovorax</taxon>
    </lineage>
</organism>
<dbReference type="EMBL" id="FNQJ01000072">
    <property type="protein sequence ID" value="SEA97723.1"/>
    <property type="molecule type" value="Genomic_DNA"/>
</dbReference>
<name>A0A1H4FK35_9BURK</name>
<evidence type="ECO:0000256" key="1">
    <source>
        <dbReference type="SAM" id="MobiDB-lite"/>
    </source>
</evidence>
<evidence type="ECO:0000313" key="3">
    <source>
        <dbReference type="Proteomes" id="UP000199002"/>
    </source>
</evidence>
<evidence type="ECO:0000313" key="2">
    <source>
        <dbReference type="EMBL" id="SEA97723.1"/>
    </source>
</evidence>
<dbReference type="Proteomes" id="UP000199002">
    <property type="component" value="Unassembled WGS sequence"/>
</dbReference>
<accession>A0A1H4FK35</accession>
<dbReference type="AlphaFoldDB" id="A0A1H4FK35"/>
<reference evidence="3" key="1">
    <citation type="submission" date="2016-10" db="EMBL/GenBank/DDBJ databases">
        <authorList>
            <person name="Varghese N."/>
            <person name="Submissions S."/>
        </authorList>
    </citation>
    <scope>NUCLEOTIDE SEQUENCE [LARGE SCALE GENOMIC DNA]</scope>
    <source>
        <strain evidence="3">DSM 25157</strain>
    </source>
</reference>